<keyword evidence="1" id="KW-0489">Methyltransferase</keyword>
<keyword evidence="1" id="KW-0808">Transferase</keyword>
<keyword evidence="2" id="KW-1185">Reference proteome</keyword>
<dbReference type="SUPFAM" id="SSF53335">
    <property type="entry name" value="S-adenosyl-L-methionine-dependent methyltransferases"/>
    <property type="match status" value="1"/>
</dbReference>
<evidence type="ECO:0000313" key="2">
    <source>
        <dbReference type="Proteomes" id="UP001254608"/>
    </source>
</evidence>
<dbReference type="PANTHER" id="PTHR45036">
    <property type="entry name" value="METHYLTRANSFERASE LIKE 7B"/>
    <property type="match status" value="1"/>
</dbReference>
<reference evidence="1 2" key="1">
    <citation type="submission" date="2023-09" db="EMBL/GenBank/DDBJ databases">
        <authorList>
            <person name="Rey-Velasco X."/>
        </authorList>
    </citation>
    <scope>NUCLEOTIDE SEQUENCE [LARGE SCALE GENOMIC DNA]</scope>
    <source>
        <strain evidence="1 2">W345</strain>
    </source>
</reference>
<organism evidence="1 2">
    <name type="scientific">Banduia mediterranea</name>
    <dbReference type="NCBI Taxonomy" id="3075609"/>
    <lineage>
        <taxon>Bacteria</taxon>
        <taxon>Pseudomonadati</taxon>
        <taxon>Pseudomonadota</taxon>
        <taxon>Gammaproteobacteria</taxon>
        <taxon>Nevskiales</taxon>
        <taxon>Algiphilaceae</taxon>
        <taxon>Banduia</taxon>
    </lineage>
</organism>
<protein>
    <submittedName>
        <fullName evidence="1">Methyltransferase domain-containing protein</fullName>
    </submittedName>
</protein>
<gene>
    <name evidence="1" type="ORF">RM530_01955</name>
</gene>
<dbReference type="Proteomes" id="UP001254608">
    <property type="component" value="Unassembled WGS sequence"/>
</dbReference>
<comment type="caution">
    <text evidence="1">The sequence shown here is derived from an EMBL/GenBank/DDBJ whole genome shotgun (WGS) entry which is preliminary data.</text>
</comment>
<proteinExistence type="predicted"/>
<dbReference type="Gene3D" id="3.40.50.150">
    <property type="entry name" value="Vaccinia Virus protein VP39"/>
    <property type="match status" value="1"/>
</dbReference>
<dbReference type="PANTHER" id="PTHR45036:SF1">
    <property type="entry name" value="METHYLTRANSFERASE LIKE 7A"/>
    <property type="match status" value="1"/>
</dbReference>
<dbReference type="InterPro" id="IPR052356">
    <property type="entry name" value="Thiol_S-MT"/>
</dbReference>
<dbReference type="GO" id="GO:0032259">
    <property type="term" value="P:methylation"/>
    <property type="evidence" value="ECO:0007669"/>
    <property type="project" value="UniProtKB-KW"/>
</dbReference>
<sequence length="203" mass="22507">MNFYERYVLPQLIDLVCALPTFQRERGKVVPLATGRVLEIGIGTGRNMPFYRRDAVQCVCGVDPGLHPRARRRAQALGVEVAELPLSAERIPADDHSFDCAVCTFSLCTIPDPLAALSEIRRTLRPGGRLLFAEHGAAPDAAVRRWQDRVTPYWKHIGGGCHLNREIPELIRRAGFRLESLSSGYAPGPRVLTYLHSGCAVIH</sequence>
<dbReference type="EMBL" id="JAVRIC010000002">
    <property type="protein sequence ID" value="MDT0496130.1"/>
    <property type="molecule type" value="Genomic_DNA"/>
</dbReference>
<name>A0ABU2WE24_9GAMM</name>
<dbReference type="CDD" id="cd02440">
    <property type="entry name" value="AdoMet_MTases"/>
    <property type="match status" value="1"/>
</dbReference>
<accession>A0ABU2WE24</accession>
<dbReference type="RefSeq" id="WP_311363521.1">
    <property type="nucleotide sequence ID" value="NZ_JAVRIC010000002.1"/>
</dbReference>
<dbReference type="GO" id="GO:0008168">
    <property type="term" value="F:methyltransferase activity"/>
    <property type="evidence" value="ECO:0007669"/>
    <property type="project" value="UniProtKB-KW"/>
</dbReference>
<evidence type="ECO:0000313" key="1">
    <source>
        <dbReference type="EMBL" id="MDT0496130.1"/>
    </source>
</evidence>
<dbReference type="InterPro" id="IPR029063">
    <property type="entry name" value="SAM-dependent_MTases_sf"/>
</dbReference>
<dbReference type="Pfam" id="PF13489">
    <property type="entry name" value="Methyltransf_23"/>
    <property type="match status" value="1"/>
</dbReference>